<feature type="region of interest" description="Disordered" evidence="12">
    <location>
        <begin position="1609"/>
        <end position="1632"/>
    </location>
</feature>
<evidence type="ECO:0000256" key="12">
    <source>
        <dbReference type="SAM" id="MobiDB-lite"/>
    </source>
</evidence>
<keyword evidence="5" id="KW-0813">Transport</keyword>
<evidence type="ECO:0000256" key="4">
    <source>
        <dbReference type="ARBA" id="ARBA00018070"/>
    </source>
</evidence>
<comment type="subcellular location">
    <subcellularLocation>
        <location evidence="1">Endoplasmic reticulum membrane</location>
        <topology evidence="1">Peripheral membrane protein</topology>
    </subcellularLocation>
    <subcellularLocation>
        <location evidence="2">Preautophagosomal structure membrane</location>
        <topology evidence="2">Peripheral membrane protein</topology>
    </subcellularLocation>
</comment>
<feature type="region of interest" description="Disordered" evidence="12">
    <location>
        <begin position="989"/>
        <end position="1054"/>
    </location>
</feature>
<dbReference type="InterPro" id="IPR026849">
    <property type="entry name" value="ATG2"/>
</dbReference>
<evidence type="ECO:0000256" key="7">
    <source>
        <dbReference type="ARBA" id="ARBA00023006"/>
    </source>
</evidence>
<reference evidence="13 14" key="1">
    <citation type="submission" date="2021-06" db="EMBL/GenBank/DDBJ databases">
        <title>A haploid diamondback moth (Plutella xylostella L.) genome assembly resolves 31 chromosomes and identifies a diamide resistance mutation.</title>
        <authorList>
            <person name="Ward C.M."/>
            <person name="Perry K.D."/>
            <person name="Baker G."/>
            <person name="Powis K."/>
            <person name="Heckel D.G."/>
            <person name="Baxter S.W."/>
        </authorList>
    </citation>
    <scope>NUCLEOTIDE SEQUENCE [LARGE SCALE GENOMIC DNA]</scope>
    <source>
        <strain evidence="13 14">LV</strain>
        <tissue evidence="13">Single pupa</tissue>
    </source>
</reference>
<comment type="catalytic activity">
    <reaction evidence="10">
        <text>a 1,2-diacyl-sn-glycero-3-phospho-L-serine(in) = a 1,2-diacyl-sn-glycero-3-phospho-L-serine(out)</text>
        <dbReference type="Rhea" id="RHEA:38663"/>
        <dbReference type="ChEBI" id="CHEBI:57262"/>
    </reaction>
</comment>
<evidence type="ECO:0000256" key="10">
    <source>
        <dbReference type="ARBA" id="ARBA00024479"/>
    </source>
</evidence>
<comment type="similarity">
    <text evidence="3">Belongs to the ATG2 family.</text>
</comment>
<feature type="region of interest" description="Disordered" evidence="12">
    <location>
        <begin position="17"/>
        <end position="49"/>
    </location>
</feature>
<dbReference type="Pfam" id="PF13329">
    <property type="entry name" value="ATG2_CAD"/>
    <property type="match status" value="2"/>
</dbReference>
<evidence type="ECO:0000256" key="6">
    <source>
        <dbReference type="ARBA" id="ARBA00022824"/>
    </source>
</evidence>
<feature type="region of interest" description="Disordered" evidence="12">
    <location>
        <begin position="1331"/>
        <end position="1383"/>
    </location>
</feature>
<evidence type="ECO:0000256" key="5">
    <source>
        <dbReference type="ARBA" id="ARBA00022448"/>
    </source>
</evidence>
<keyword evidence="14" id="KW-1185">Reference proteome</keyword>
<gene>
    <name evidence="13" type="ORF">JYU34_018579</name>
</gene>
<keyword evidence="7" id="KW-0072">Autophagy</keyword>
<accession>A0ABQ7PXX0</accession>
<feature type="compositionally biased region" description="Basic residues" evidence="12">
    <location>
        <begin position="1612"/>
        <end position="1622"/>
    </location>
</feature>
<feature type="compositionally biased region" description="Polar residues" evidence="12">
    <location>
        <begin position="1136"/>
        <end position="1157"/>
    </location>
</feature>
<feature type="compositionally biased region" description="Low complexity" evidence="12">
    <location>
        <begin position="17"/>
        <end position="29"/>
    </location>
</feature>
<proteinExistence type="inferred from homology"/>
<keyword evidence="8" id="KW-0445">Lipid transport</keyword>
<evidence type="ECO:0000256" key="2">
    <source>
        <dbReference type="ARBA" id="ARBA00004623"/>
    </source>
</evidence>
<evidence type="ECO:0000256" key="11">
    <source>
        <dbReference type="ARBA" id="ARBA00024615"/>
    </source>
</evidence>
<dbReference type="PANTHER" id="PTHR13190:SF1">
    <property type="entry name" value="AUTOPHAGY-RELATED 2, ISOFORM A"/>
    <property type="match status" value="1"/>
</dbReference>
<evidence type="ECO:0000256" key="1">
    <source>
        <dbReference type="ARBA" id="ARBA00004406"/>
    </source>
</evidence>
<dbReference type="PANTHER" id="PTHR13190">
    <property type="entry name" value="AUTOPHAGY-RELATED 2, ISOFORM A"/>
    <property type="match status" value="1"/>
</dbReference>
<feature type="region of interest" description="Disordered" evidence="12">
    <location>
        <begin position="1134"/>
        <end position="1171"/>
    </location>
</feature>
<dbReference type="EMBL" id="JAHIBW010000025">
    <property type="protein sequence ID" value="KAG7297836.1"/>
    <property type="molecule type" value="Genomic_DNA"/>
</dbReference>
<evidence type="ECO:0000313" key="14">
    <source>
        <dbReference type="Proteomes" id="UP000823941"/>
    </source>
</evidence>
<feature type="compositionally biased region" description="Low complexity" evidence="12">
    <location>
        <begin position="1338"/>
        <end position="1356"/>
    </location>
</feature>
<organism evidence="13 14">
    <name type="scientific">Plutella xylostella</name>
    <name type="common">Diamondback moth</name>
    <name type="synonym">Plutella maculipennis</name>
    <dbReference type="NCBI Taxonomy" id="51655"/>
    <lineage>
        <taxon>Eukaryota</taxon>
        <taxon>Metazoa</taxon>
        <taxon>Ecdysozoa</taxon>
        <taxon>Arthropoda</taxon>
        <taxon>Hexapoda</taxon>
        <taxon>Insecta</taxon>
        <taxon>Pterygota</taxon>
        <taxon>Neoptera</taxon>
        <taxon>Endopterygota</taxon>
        <taxon>Lepidoptera</taxon>
        <taxon>Glossata</taxon>
        <taxon>Ditrysia</taxon>
        <taxon>Yponomeutoidea</taxon>
        <taxon>Plutellidae</taxon>
        <taxon>Plutella</taxon>
    </lineage>
</organism>
<evidence type="ECO:0000256" key="3">
    <source>
        <dbReference type="ARBA" id="ARBA00009714"/>
    </source>
</evidence>
<evidence type="ECO:0000313" key="13">
    <source>
        <dbReference type="EMBL" id="KAG7297836.1"/>
    </source>
</evidence>
<evidence type="ECO:0000256" key="9">
    <source>
        <dbReference type="ARBA" id="ARBA00023136"/>
    </source>
</evidence>
<comment type="caution">
    <text evidence="13">The sequence shown here is derived from an EMBL/GenBank/DDBJ whole genome shotgun (WGS) entry which is preliminary data.</text>
</comment>
<protein>
    <recommendedName>
        <fullName evidence="4">Autophagy-related protein 2</fullName>
    </recommendedName>
</protein>
<keyword evidence="9" id="KW-0472">Membrane</keyword>
<name>A0ABQ7PXX0_PLUXY</name>
<dbReference type="Proteomes" id="UP000823941">
    <property type="component" value="Chromosome 25"/>
</dbReference>
<comment type="catalytic activity">
    <reaction evidence="11">
        <text>a 1,2-diacyl-sn-glycero-3-phosphoethanolamine(in) = a 1,2-diacyl-sn-glycero-3-phosphoethanolamine(out)</text>
        <dbReference type="Rhea" id="RHEA:38895"/>
        <dbReference type="ChEBI" id="CHEBI:64612"/>
    </reaction>
</comment>
<feature type="region of interest" description="Disordered" evidence="12">
    <location>
        <begin position="1185"/>
        <end position="1214"/>
    </location>
</feature>
<evidence type="ECO:0000256" key="8">
    <source>
        <dbReference type="ARBA" id="ARBA00023055"/>
    </source>
</evidence>
<keyword evidence="6" id="KW-0256">Endoplasmic reticulum</keyword>
<sequence length="1714" mass="188761">MSSAAAPLADSMMSSVSSMTTSATSSVHVPAAQPRTTRNRKVPQIDGDPTAEVSHINIKISSCTCILLHKDILVPVPLGTDCVTPSSAKKMEEASTEFFGRLGPFSLTGHSKKDLEHANEIFDGATGRSHLRLITSALTLDGSEKTTSSGSQTACEASVTHLLLRECLYKEATDLYTRERPDSFDLIKFLWPEEEDDNESASTVLLHPNVRINFKQTLKYIRISGEKKLVYPTTDISIKCMPFTVDIELTILERMSAQVFGGSPPAPAPPSARAQLNVNMQCASVDAVLRFPIADLRPGISRATRRVRPDYLQFGFQDVVVSCSQTPSARPLPTTVTVRATTLDAYYYENEMAQGIHIARANMDETYDPNILKGPTTTLPTISLTFQPSKTPKGPFDPLSDDEQTFEPASNPMTTSMHIMNNLRNSSQPTPFSNKKTAHQSITKHEDTPQGQAEELIVPGNEEEMAEFTSNSVERASIHLDLNLPILSLQLESKQLYEIIYNRINSDLLLWEPVVGEQYEISPHMAFAGAEPSIYPAFSMCKNAGYDSDSASTSSDEENLYYSAYESKMKQNKLPTAKPTPEKKETHNFCLTLKIDKGLMTIYTPYRDANKLVVPGQMGTLVVDARALTLCSVSGLGGVPHTARMCLRASQATLYHDAVQSIPAEKPPLRLYGTSLPLNLKETIYPSAKGVMLKEHVKKDMLSLALKVEPQPDLPNFKKICMTLGIEHATLRHRGNVGIAWLTQLLDVLDVEDYNIPGYQPSTVLTELHVHVWDCAIDYRPLYLPIRTVLNLGSFSVSSNVIAQTNTSSLRFLAQECCLSLSHTGTVKEKDDDKPPDVLRDYVCVIDLGLFELSLRIADKRNNTGPRVDLSASNNVVNFHTCWDSLAALCRLITYLAGSGDCQQPPAARAPPADPHTLVGLEDQEEIRELSPSEIQQVNDLMAEAMKESPNTTLEEDEIISSTEKEGVEIFFFPDESNMPKRRLASESLETEMPSMEYEEYSQGVTETAEEARPTNANVANELGDPSASLKPTPQKPKRNKKRSTGEGSNTDDEYCIIESSGCSEDELAEPTVRWFGSQPVPFIEKHFTVPAARSDVLKAPRSFPPPELRYTLCEMSVVWHLFGGNDFKLPGDTAPTASSKKNVTINEGDSRQGSPKTNKRTTEYEPYEAGRAITQAYRQSGVRWSAGSERVTQRAPSEPLAAWRTRGGPGRDQATNVAVSLSKIKFQHETYPAGGTHAARQTLAISKIEVLDRLEKSHINKLLSQYVLKDEPERKNAHMLVVKAVHLRPMPGQGAEECCLKVSLLPLKFNVDQDTLSFLMAFCTKLGAADHSEDDPTSLAGMSSSSPGSRQTTPTHRAPVMSVGKTLRDPPPTPTSLGDADALSLSDAPMEEPLMEKYQAERLVSENLIQLEEDFQRLGVEQPPPAPRAAPAAPAPDAPLYLRRVVFSPEVPIRLDYVGKRVDLSAGPVAGLLMGLGQLNCSELRLKRLYHRHGLLGVERLVKWAIHEWLSDIKRHQLPGLLSGIGPMHSLLQFVTGIRDLLWLPVEQWRRDGRLVHGLRRGAASFTARTAVAAIDITQRILHLIQATAETAFDMLTPGPTLQLQDAYDRRTRRRQRRRDPSRHPNDIREGVASAYQVMKEGFAETAATITIAARSESGVGVLRHLPGAAVSPLALAAAGAADVLGGVRASLAPTAQRDHKDKYRHSHDKSSE</sequence>